<dbReference type="VEuPathDB" id="FungiDB:PC110_g21713"/>
<comment type="caution">
    <text evidence="1">The sequence shown here is derived from an EMBL/GenBank/DDBJ whole genome shotgun (WGS) entry which is preliminary data.</text>
</comment>
<accession>A0A8T1BFU1</accession>
<protein>
    <submittedName>
        <fullName evidence="1">Uncharacterized protein</fullName>
    </submittedName>
</protein>
<evidence type="ECO:0000313" key="2">
    <source>
        <dbReference type="Proteomes" id="UP000774804"/>
    </source>
</evidence>
<dbReference type="EMBL" id="RCMI01000687">
    <property type="protein sequence ID" value="KAG2900734.1"/>
    <property type="molecule type" value="Genomic_DNA"/>
</dbReference>
<reference evidence="1" key="1">
    <citation type="submission" date="2018-10" db="EMBL/GenBank/DDBJ databases">
        <title>Effector identification in a new, highly contiguous assembly of the strawberry crown rot pathogen Phytophthora cactorum.</title>
        <authorList>
            <person name="Armitage A.D."/>
            <person name="Nellist C.F."/>
            <person name="Bates H."/>
            <person name="Vickerstaff R.J."/>
            <person name="Harrison R.J."/>
        </authorList>
    </citation>
    <scope>NUCLEOTIDE SEQUENCE</scope>
    <source>
        <strain evidence="1">4032</strain>
    </source>
</reference>
<dbReference type="Proteomes" id="UP000774804">
    <property type="component" value="Unassembled WGS sequence"/>
</dbReference>
<dbReference type="AlphaFoldDB" id="A0A8T1BFU1"/>
<evidence type="ECO:0000313" key="1">
    <source>
        <dbReference type="EMBL" id="KAG2900734.1"/>
    </source>
</evidence>
<proteinExistence type="predicted"/>
<gene>
    <name evidence="1" type="ORF">PC115_g16116</name>
</gene>
<organism evidence="1 2">
    <name type="scientific">Phytophthora cactorum</name>
    <dbReference type="NCBI Taxonomy" id="29920"/>
    <lineage>
        <taxon>Eukaryota</taxon>
        <taxon>Sar</taxon>
        <taxon>Stramenopiles</taxon>
        <taxon>Oomycota</taxon>
        <taxon>Peronosporomycetes</taxon>
        <taxon>Peronosporales</taxon>
        <taxon>Peronosporaceae</taxon>
        <taxon>Phytophthora</taxon>
    </lineage>
</organism>
<sequence>MFDWSKNSKQLSTAWDYLVAETYRIGGQKALKHMLKQYTVYRVPFRDTGNDTEVPLSDPRAMR</sequence>
<name>A0A8T1BFU1_9STRA</name>